<dbReference type="OrthoDB" id="78824at2759"/>
<dbReference type="GO" id="GO:0098609">
    <property type="term" value="P:cell-cell adhesion"/>
    <property type="evidence" value="ECO:0007669"/>
    <property type="project" value="TreeGrafter"/>
</dbReference>
<dbReference type="Pfam" id="PF00595">
    <property type="entry name" value="PDZ"/>
    <property type="match status" value="1"/>
</dbReference>
<dbReference type="EMBL" id="CAJNON010000033">
    <property type="protein sequence ID" value="CAF0830310.1"/>
    <property type="molecule type" value="Genomic_DNA"/>
</dbReference>
<evidence type="ECO:0000256" key="2">
    <source>
        <dbReference type="ARBA" id="ARBA00023136"/>
    </source>
</evidence>
<dbReference type="Gene3D" id="2.30.42.10">
    <property type="match status" value="1"/>
</dbReference>
<accession>A0A813UK67</accession>
<dbReference type="GO" id="GO:0097120">
    <property type="term" value="P:receptor localization to synapse"/>
    <property type="evidence" value="ECO:0007669"/>
    <property type="project" value="TreeGrafter"/>
</dbReference>
<dbReference type="GO" id="GO:0016323">
    <property type="term" value="C:basolateral plasma membrane"/>
    <property type="evidence" value="ECO:0007669"/>
    <property type="project" value="TreeGrafter"/>
</dbReference>
<dbReference type="InterPro" id="IPR036034">
    <property type="entry name" value="PDZ_sf"/>
</dbReference>
<keyword evidence="2" id="KW-0472">Membrane</keyword>
<dbReference type="AlphaFoldDB" id="A0A813UK67"/>
<dbReference type="InterPro" id="IPR001478">
    <property type="entry name" value="PDZ"/>
</dbReference>
<dbReference type="PANTHER" id="PTHR23119">
    <property type="entry name" value="DISCS LARGE"/>
    <property type="match status" value="1"/>
</dbReference>
<name>A0A813UK67_9BILA</name>
<gene>
    <name evidence="4" type="ORF">VCS650_LOCUS5564</name>
</gene>
<dbReference type="PANTHER" id="PTHR23119:SF51">
    <property type="entry name" value="DISKS LARGE 1 TUMOR SUPPRESSOR PROTEIN"/>
    <property type="match status" value="1"/>
</dbReference>
<evidence type="ECO:0000259" key="3">
    <source>
        <dbReference type="PROSITE" id="PS50106"/>
    </source>
</evidence>
<proteinExistence type="predicted"/>
<organism evidence="4 5">
    <name type="scientific">Adineta steineri</name>
    <dbReference type="NCBI Taxonomy" id="433720"/>
    <lineage>
        <taxon>Eukaryota</taxon>
        <taxon>Metazoa</taxon>
        <taxon>Spiralia</taxon>
        <taxon>Gnathifera</taxon>
        <taxon>Rotifera</taxon>
        <taxon>Eurotatoria</taxon>
        <taxon>Bdelloidea</taxon>
        <taxon>Adinetida</taxon>
        <taxon>Adinetidae</taxon>
        <taxon>Adineta</taxon>
    </lineage>
</organism>
<dbReference type="PROSITE" id="PS50106">
    <property type="entry name" value="PDZ"/>
    <property type="match status" value="1"/>
</dbReference>
<comment type="caution">
    <text evidence="4">The sequence shown here is derived from an EMBL/GenBank/DDBJ whole genome shotgun (WGS) entry which is preliminary data.</text>
</comment>
<evidence type="ECO:0000256" key="1">
    <source>
        <dbReference type="ARBA" id="ARBA00004370"/>
    </source>
</evidence>
<dbReference type="Proteomes" id="UP000663891">
    <property type="component" value="Unassembled WGS sequence"/>
</dbReference>
<evidence type="ECO:0000313" key="4">
    <source>
        <dbReference type="EMBL" id="CAF0830310.1"/>
    </source>
</evidence>
<dbReference type="GO" id="GO:0045197">
    <property type="term" value="P:establishment or maintenance of epithelial cell apical/basal polarity"/>
    <property type="evidence" value="ECO:0007669"/>
    <property type="project" value="TreeGrafter"/>
</dbReference>
<dbReference type="GO" id="GO:0019901">
    <property type="term" value="F:protein kinase binding"/>
    <property type="evidence" value="ECO:0007669"/>
    <property type="project" value="TreeGrafter"/>
</dbReference>
<protein>
    <recommendedName>
        <fullName evidence="3">PDZ domain-containing protein</fullName>
    </recommendedName>
</protein>
<dbReference type="GO" id="GO:0043113">
    <property type="term" value="P:receptor clustering"/>
    <property type="evidence" value="ECO:0007669"/>
    <property type="project" value="TreeGrafter"/>
</dbReference>
<dbReference type="SUPFAM" id="SSF50156">
    <property type="entry name" value="PDZ domain-like"/>
    <property type="match status" value="1"/>
</dbReference>
<dbReference type="InterPro" id="IPR050614">
    <property type="entry name" value="Synaptic_Scaffolding_LAP-MAGUK"/>
</dbReference>
<feature type="domain" description="PDZ" evidence="3">
    <location>
        <begin position="17"/>
        <end position="108"/>
    </location>
</feature>
<dbReference type="SMART" id="SM00228">
    <property type="entry name" value="PDZ"/>
    <property type="match status" value="1"/>
</dbReference>
<evidence type="ECO:0000313" key="5">
    <source>
        <dbReference type="Proteomes" id="UP000663891"/>
    </source>
</evidence>
<dbReference type="GO" id="GO:0030054">
    <property type="term" value="C:cell junction"/>
    <property type="evidence" value="ECO:0007669"/>
    <property type="project" value="TreeGrafter"/>
</dbReference>
<comment type="subcellular location">
    <subcellularLocation>
        <location evidence="1">Membrane</location>
    </subcellularLocation>
</comment>
<sequence>MSDITQFDYKDHWIEKEISLQRTNSAHESLGFTIAGGIDLPFMNHRFTSIIITNITENGLAYRNKQFKLYDIILRVNNFDFTNIKHQKAVDILRTSGHKIQLLIRRLAPSYSEEIELTHNGKLNIYIDGGIGNEYFINDHGIFITDISKYQTNKQLDIGDRLLQISSTSNTYDLRFVTFAYAKKYIQLACIESQTIKLYVGHARRTERTVLHQEQYDPFGSNDEKPVQVNKNNYATALYKNHSMASEPSHEYHVPINTMHNEEELIMSFDFDDYQRYENHSKSRNNRSTGFLAKEELQANPIRSAMIQPKINRQVNQKSQSLKVNNTDPNAGINQKIAEELKLRQAAIRDAHEERIRRQQSRMGQLARINSGGTGGALRWQVN</sequence>
<reference evidence="4" key="1">
    <citation type="submission" date="2021-02" db="EMBL/GenBank/DDBJ databases">
        <authorList>
            <person name="Nowell W R."/>
        </authorList>
    </citation>
    <scope>NUCLEOTIDE SEQUENCE</scope>
</reference>